<organism evidence="5 6">
    <name type="scientific">Fulvivirga imtechensis AK7</name>
    <dbReference type="NCBI Taxonomy" id="1237149"/>
    <lineage>
        <taxon>Bacteria</taxon>
        <taxon>Pseudomonadati</taxon>
        <taxon>Bacteroidota</taxon>
        <taxon>Cytophagia</taxon>
        <taxon>Cytophagales</taxon>
        <taxon>Fulvivirgaceae</taxon>
        <taxon>Fulvivirga</taxon>
    </lineage>
</organism>
<feature type="domain" description="Fibronectin type-III" evidence="4">
    <location>
        <begin position="324"/>
        <end position="414"/>
    </location>
</feature>
<dbReference type="Gene3D" id="3.40.50.1820">
    <property type="entry name" value="alpha/beta hydrolase"/>
    <property type="match status" value="1"/>
</dbReference>
<feature type="chain" id="PRO_5003993938" evidence="3">
    <location>
        <begin position="20"/>
        <end position="651"/>
    </location>
</feature>
<dbReference type="SUPFAM" id="SSF49265">
    <property type="entry name" value="Fibronectin type III"/>
    <property type="match status" value="1"/>
</dbReference>
<dbReference type="CDD" id="cd00063">
    <property type="entry name" value="FN3"/>
    <property type="match status" value="1"/>
</dbReference>
<dbReference type="Gene3D" id="2.60.40.10">
    <property type="entry name" value="Immunoglobulins"/>
    <property type="match status" value="1"/>
</dbReference>
<dbReference type="RefSeq" id="WP_009580892.1">
    <property type="nucleotide sequence ID" value="NZ_AMZN01000051.1"/>
</dbReference>
<dbReference type="OrthoDB" id="9803616at2"/>
<dbReference type="SUPFAM" id="SSF53474">
    <property type="entry name" value="alpha/beta-Hydrolases"/>
    <property type="match status" value="2"/>
</dbReference>
<dbReference type="InterPro" id="IPR010126">
    <property type="entry name" value="Esterase_phb"/>
</dbReference>
<dbReference type="InterPro" id="IPR013783">
    <property type="entry name" value="Ig-like_fold"/>
</dbReference>
<dbReference type="GO" id="GO:0005576">
    <property type="term" value="C:extracellular region"/>
    <property type="evidence" value="ECO:0007669"/>
    <property type="project" value="InterPro"/>
</dbReference>
<dbReference type="GO" id="GO:0016787">
    <property type="term" value="F:hydrolase activity"/>
    <property type="evidence" value="ECO:0007669"/>
    <property type="project" value="UniProtKB-KW"/>
</dbReference>
<dbReference type="Proteomes" id="UP000011135">
    <property type="component" value="Unassembled WGS sequence"/>
</dbReference>
<dbReference type="Pfam" id="PF00041">
    <property type="entry name" value="fn3"/>
    <property type="match status" value="1"/>
</dbReference>
<dbReference type="InterPro" id="IPR003961">
    <property type="entry name" value="FN3_dom"/>
</dbReference>
<dbReference type="eggNOG" id="COG4733">
    <property type="taxonomic scope" value="Bacteria"/>
</dbReference>
<dbReference type="InterPro" id="IPR029058">
    <property type="entry name" value="AB_hydrolase_fold"/>
</dbReference>
<keyword evidence="6" id="KW-1185">Reference proteome</keyword>
<dbReference type="PANTHER" id="PTHR43037:SF1">
    <property type="entry name" value="BLL1128 PROTEIN"/>
    <property type="match status" value="1"/>
</dbReference>
<evidence type="ECO:0000259" key="4">
    <source>
        <dbReference type="PROSITE" id="PS50853"/>
    </source>
</evidence>
<keyword evidence="1 3" id="KW-0732">Signal</keyword>
<evidence type="ECO:0000313" key="6">
    <source>
        <dbReference type="Proteomes" id="UP000011135"/>
    </source>
</evidence>
<gene>
    <name evidence="5" type="ORF">C900_03516</name>
</gene>
<dbReference type="NCBIfam" id="TIGR01840">
    <property type="entry name" value="esterase_phb"/>
    <property type="match status" value="1"/>
</dbReference>
<dbReference type="InterPro" id="IPR036116">
    <property type="entry name" value="FN3_sf"/>
</dbReference>
<dbReference type="PROSITE" id="PS50853">
    <property type="entry name" value="FN3"/>
    <property type="match status" value="1"/>
</dbReference>
<comment type="caution">
    <text evidence="5">The sequence shown here is derived from an EMBL/GenBank/DDBJ whole genome shotgun (WGS) entry which is preliminary data.</text>
</comment>
<dbReference type="NCBIfam" id="TIGR04183">
    <property type="entry name" value="Por_Secre_tail"/>
    <property type="match status" value="1"/>
</dbReference>
<name>L8JNW8_9BACT</name>
<dbReference type="Pfam" id="PF10503">
    <property type="entry name" value="Esterase_PHB"/>
    <property type="match status" value="1"/>
</dbReference>
<accession>L8JNW8</accession>
<dbReference type="eggNOG" id="COG3509">
    <property type="taxonomic scope" value="Bacteria"/>
</dbReference>
<evidence type="ECO:0000313" key="5">
    <source>
        <dbReference type="EMBL" id="ELR70535.1"/>
    </source>
</evidence>
<sequence>MKRLTLLLALFLTYSIALPQTRVTNFGSNPGNLAMYVYSPPAVPDNAPLVLALHGCTQSATSYALESGWNSLADSYGFHVIYAEQNSANNSSKCFNWFESQDIARGSGEAASLKSMVDYMKNHYSLDNTSVFVTGFSAGGAMTTVMMATYPDVFAAGAVMSGLPYKVAIGSNAAFMAMFGNVNKSPQELGSLVKNAYPSYSGPWPRLATFHGTSDYTVYFMNQRELMEQWTDVHGVDQTSDEEINPFVGNPAVTKKSYRNSSEQDVVVSYSITGMGHAVAVDPGSGEYQGGATGSYATDVNFFSSYYAAEFFGITGSSMSPLEAPDNIQAVGISDNEIRLTWRDKSTAETAYEVERSEDPENGFSTVANLAANIEDYNDTGLSPDTKYHYKVTAIGLAGERATGNIISATTLPTGDGGSVVTIEQLHGNGILSYNNNQNMGQSFTSPVDGTPTSVLFNLVNPISNSTLKIYEGNTVSGSAFFEQSNISKSAGWQTISLQNGPALSNGQQYTILLTNSSLKYSYSNVYAGGNFWYGNIAYGVFDAAFKVELRTIATTSARRTAVPTSEQDQITDPFLLYPNPANKRLYFQTSFPGTRYQIEIISPRGAILKLPEKINADQTNIDLSSIPPGLYLVRVSLQGKHYTRKVMIQR</sequence>
<protein>
    <submittedName>
        <fullName evidence="5">Poly(3-hydroxyalkanoate) depolymerase C</fullName>
    </submittedName>
</protein>
<dbReference type="InterPro" id="IPR050955">
    <property type="entry name" value="Plant_Biomass_Hydrol_Est"/>
</dbReference>
<reference evidence="5 6" key="1">
    <citation type="submission" date="2012-12" db="EMBL/GenBank/DDBJ databases">
        <title>Genome assembly of Fulvivirga imtechensis AK7.</title>
        <authorList>
            <person name="Nupur N."/>
            <person name="Khatri I."/>
            <person name="Kumar R."/>
            <person name="Subramanian S."/>
            <person name="Pinnaka A."/>
        </authorList>
    </citation>
    <scope>NUCLEOTIDE SEQUENCE [LARGE SCALE GENOMIC DNA]</scope>
    <source>
        <strain evidence="5 6">AK7</strain>
    </source>
</reference>
<evidence type="ECO:0000256" key="2">
    <source>
        <dbReference type="ARBA" id="ARBA00022801"/>
    </source>
</evidence>
<dbReference type="PANTHER" id="PTHR43037">
    <property type="entry name" value="UNNAMED PRODUCT-RELATED"/>
    <property type="match status" value="1"/>
</dbReference>
<feature type="signal peptide" evidence="3">
    <location>
        <begin position="1"/>
        <end position="19"/>
    </location>
</feature>
<keyword evidence="2" id="KW-0378">Hydrolase</keyword>
<dbReference type="AlphaFoldDB" id="L8JNW8"/>
<dbReference type="SMART" id="SM00060">
    <property type="entry name" value="FN3"/>
    <property type="match status" value="1"/>
</dbReference>
<evidence type="ECO:0000256" key="1">
    <source>
        <dbReference type="ARBA" id="ARBA00022729"/>
    </source>
</evidence>
<dbReference type="Pfam" id="PF18962">
    <property type="entry name" value="Por_Secre_tail"/>
    <property type="match status" value="1"/>
</dbReference>
<evidence type="ECO:0000256" key="3">
    <source>
        <dbReference type="SAM" id="SignalP"/>
    </source>
</evidence>
<dbReference type="InterPro" id="IPR026444">
    <property type="entry name" value="Secre_tail"/>
</dbReference>
<dbReference type="STRING" id="1237149.C900_03516"/>
<dbReference type="EMBL" id="AMZN01000051">
    <property type="protein sequence ID" value="ELR70535.1"/>
    <property type="molecule type" value="Genomic_DNA"/>
</dbReference>
<proteinExistence type="predicted"/>